<name>A0ABQ2H462_9PSED</name>
<sequence>MKREYGLSSIFIILTTLISFDTSAATKEVKSLAEVLGYQFGSLSCIDIKDPAENYACQAGSISNGKGCMGLSATSMR</sequence>
<organism evidence="1 2">
    <name type="scientific">Pseudomonas asuensis</name>
    <dbReference type="NCBI Taxonomy" id="1825787"/>
    <lineage>
        <taxon>Bacteria</taxon>
        <taxon>Pseudomonadati</taxon>
        <taxon>Pseudomonadota</taxon>
        <taxon>Gammaproteobacteria</taxon>
        <taxon>Pseudomonadales</taxon>
        <taxon>Pseudomonadaceae</taxon>
        <taxon>Pseudomonas</taxon>
    </lineage>
</organism>
<comment type="caution">
    <text evidence="1">The sequence shown here is derived from an EMBL/GenBank/DDBJ whole genome shotgun (WGS) entry which is preliminary data.</text>
</comment>
<evidence type="ECO:0000313" key="1">
    <source>
        <dbReference type="EMBL" id="GGM29416.1"/>
    </source>
</evidence>
<dbReference type="Proteomes" id="UP000616499">
    <property type="component" value="Unassembled WGS sequence"/>
</dbReference>
<evidence type="ECO:0000313" key="2">
    <source>
        <dbReference type="Proteomes" id="UP000616499"/>
    </source>
</evidence>
<dbReference type="EMBL" id="BMNW01000015">
    <property type="protein sequence ID" value="GGM29416.1"/>
    <property type="molecule type" value="Genomic_DNA"/>
</dbReference>
<proteinExistence type="predicted"/>
<evidence type="ECO:0008006" key="3">
    <source>
        <dbReference type="Google" id="ProtNLM"/>
    </source>
</evidence>
<accession>A0ABQ2H462</accession>
<gene>
    <name evidence="1" type="ORF">GCM10009425_44960</name>
</gene>
<keyword evidence="2" id="KW-1185">Reference proteome</keyword>
<reference evidence="2" key="1">
    <citation type="journal article" date="2019" name="Int. J. Syst. Evol. Microbiol.">
        <title>The Global Catalogue of Microorganisms (GCM) 10K type strain sequencing project: providing services to taxonomists for standard genome sequencing and annotation.</title>
        <authorList>
            <consortium name="The Broad Institute Genomics Platform"/>
            <consortium name="The Broad Institute Genome Sequencing Center for Infectious Disease"/>
            <person name="Wu L."/>
            <person name="Ma J."/>
        </authorList>
    </citation>
    <scope>NUCLEOTIDE SEQUENCE [LARGE SCALE GENOMIC DNA]</scope>
    <source>
        <strain evidence="2">JCM 13501</strain>
    </source>
</reference>
<protein>
    <recommendedName>
        <fullName evidence="3">DUF2282 domain-containing protein</fullName>
    </recommendedName>
</protein>